<dbReference type="OrthoDB" id="9800645at2"/>
<dbReference type="CDD" id="cd07377">
    <property type="entry name" value="WHTH_GntR"/>
    <property type="match status" value="1"/>
</dbReference>
<dbReference type="InterPro" id="IPR011711">
    <property type="entry name" value="GntR_C"/>
</dbReference>
<dbReference type="InterPro" id="IPR036388">
    <property type="entry name" value="WH-like_DNA-bd_sf"/>
</dbReference>
<proteinExistence type="predicted"/>
<dbReference type="PANTHER" id="PTHR43537">
    <property type="entry name" value="TRANSCRIPTIONAL REGULATOR, GNTR FAMILY"/>
    <property type="match status" value="1"/>
</dbReference>
<evidence type="ECO:0000256" key="3">
    <source>
        <dbReference type="ARBA" id="ARBA00023163"/>
    </source>
</evidence>
<keyword evidence="1" id="KW-0805">Transcription regulation</keyword>
<evidence type="ECO:0000259" key="4">
    <source>
        <dbReference type="PROSITE" id="PS50949"/>
    </source>
</evidence>
<evidence type="ECO:0000256" key="2">
    <source>
        <dbReference type="ARBA" id="ARBA00023125"/>
    </source>
</evidence>
<dbReference type="PANTHER" id="PTHR43537:SF5">
    <property type="entry name" value="UXU OPERON TRANSCRIPTIONAL REGULATOR"/>
    <property type="match status" value="1"/>
</dbReference>
<dbReference type="Pfam" id="PF07729">
    <property type="entry name" value="FCD"/>
    <property type="match status" value="1"/>
</dbReference>
<dbReference type="Gene3D" id="1.10.10.10">
    <property type="entry name" value="Winged helix-like DNA-binding domain superfamily/Winged helix DNA-binding domain"/>
    <property type="match status" value="1"/>
</dbReference>
<dbReference type="Pfam" id="PF00392">
    <property type="entry name" value="GntR"/>
    <property type="match status" value="1"/>
</dbReference>
<dbReference type="SUPFAM" id="SSF46785">
    <property type="entry name" value="Winged helix' DNA-binding domain"/>
    <property type="match status" value="1"/>
</dbReference>
<keyword evidence="2" id="KW-0238">DNA-binding</keyword>
<dbReference type="AlphaFoldDB" id="A0A1G9C6P1"/>
<feature type="domain" description="HTH gntR-type" evidence="4">
    <location>
        <begin position="17"/>
        <end position="85"/>
    </location>
</feature>
<sequence length="245" mass="27426">MHRSILQSTPFDTTESPSLVERTMLDIRKYIYGNGLKPGDVMPPEAEISTQLDVSRTVAREALRGLAALRIIEVGNGRRARVAGPSAEALSVIIDHTVHTRQVSVVQIQDARRTIEMRTVGLAALHRSEDDARALLETIDGMMAAAKRSESETVMELDILFHEIIARASGNPLYSIFVDSFRVITRQTWNIGWRARGNYENRVENIRCHERIAKAVVEQDVEKAEAAMSEHFDSSFMTLLRAGVK</sequence>
<evidence type="ECO:0000256" key="1">
    <source>
        <dbReference type="ARBA" id="ARBA00023015"/>
    </source>
</evidence>
<reference evidence="5 6" key="1">
    <citation type="submission" date="2016-10" db="EMBL/GenBank/DDBJ databases">
        <authorList>
            <person name="de Groot N.N."/>
        </authorList>
    </citation>
    <scope>NUCLEOTIDE SEQUENCE [LARGE SCALE GENOMIC DNA]</scope>
    <source>
        <strain evidence="5 6">DSM 25294</strain>
    </source>
</reference>
<dbReference type="InterPro" id="IPR036390">
    <property type="entry name" value="WH_DNA-bd_sf"/>
</dbReference>
<dbReference type="SMART" id="SM00895">
    <property type="entry name" value="FCD"/>
    <property type="match status" value="1"/>
</dbReference>
<organism evidence="5 6">
    <name type="scientific">Aliiruegeria lutimaris</name>
    <dbReference type="NCBI Taxonomy" id="571298"/>
    <lineage>
        <taxon>Bacteria</taxon>
        <taxon>Pseudomonadati</taxon>
        <taxon>Pseudomonadota</taxon>
        <taxon>Alphaproteobacteria</taxon>
        <taxon>Rhodobacterales</taxon>
        <taxon>Roseobacteraceae</taxon>
        <taxon>Aliiruegeria</taxon>
    </lineage>
</organism>
<evidence type="ECO:0000313" key="5">
    <source>
        <dbReference type="EMBL" id="SDK47321.1"/>
    </source>
</evidence>
<dbReference type="STRING" id="571298.SAMN04488026_104223"/>
<accession>A0A1G9C6P1</accession>
<keyword evidence="3" id="KW-0804">Transcription</keyword>
<dbReference type="SMART" id="SM00345">
    <property type="entry name" value="HTH_GNTR"/>
    <property type="match status" value="1"/>
</dbReference>
<dbReference type="InterPro" id="IPR008920">
    <property type="entry name" value="TF_FadR/GntR_C"/>
</dbReference>
<name>A0A1G9C6P1_9RHOB</name>
<dbReference type="EMBL" id="FNEK01000042">
    <property type="protein sequence ID" value="SDK47321.1"/>
    <property type="molecule type" value="Genomic_DNA"/>
</dbReference>
<dbReference type="GO" id="GO:0003677">
    <property type="term" value="F:DNA binding"/>
    <property type="evidence" value="ECO:0007669"/>
    <property type="project" value="UniProtKB-KW"/>
</dbReference>
<dbReference type="Proteomes" id="UP000199382">
    <property type="component" value="Unassembled WGS sequence"/>
</dbReference>
<protein>
    <submittedName>
        <fullName evidence="5">Transcriptional regulator, GntR family</fullName>
    </submittedName>
</protein>
<dbReference type="Gene3D" id="1.20.120.530">
    <property type="entry name" value="GntR ligand-binding domain-like"/>
    <property type="match status" value="1"/>
</dbReference>
<dbReference type="SUPFAM" id="SSF48008">
    <property type="entry name" value="GntR ligand-binding domain-like"/>
    <property type="match status" value="1"/>
</dbReference>
<dbReference type="GO" id="GO:0003700">
    <property type="term" value="F:DNA-binding transcription factor activity"/>
    <property type="evidence" value="ECO:0007669"/>
    <property type="project" value="InterPro"/>
</dbReference>
<dbReference type="PROSITE" id="PS50949">
    <property type="entry name" value="HTH_GNTR"/>
    <property type="match status" value="1"/>
</dbReference>
<evidence type="ECO:0000313" key="6">
    <source>
        <dbReference type="Proteomes" id="UP000199382"/>
    </source>
</evidence>
<dbReference type="InterPro" id="IPR000524">
    <property type="entry name" value="Tscrpt_reg_HTH_GntR"/>
</dbReference>
<gene>
    <name evidence="5" type="ORF">SAMN04488026_104223</name>
</gene>
<keyword evidence="6" id="KW-1185">Reference proteome</keyword>